<organism evidence="7 8">
    <name type="scientific">Desulfacinum infernum DSM 9756</name>
    <dbReference type="NCBI Taxonomy" id="1121391"/>
    <lineage>
        <taxon>Bacteria</taxon>
        <taxon>Pseudomonadati</taxon>
        <taxon>Thermodesulfobacteriota</taxon>
        <taxon>Syntrophobacteria</taxon>
        <taxon>Syntrophobacterales</taxon>
        <taxon>Syntrophobacteraceae</taxon>
        <taxon>Desulfacinum</taxon>
    </lineage>
</organism>
<evidence type="ECO:0000256" key="3">
    <source>
        <dbReference type="PROSITE-ProRule" id="PRU00284"/>
    </source>
</evidence>
<dbReference type="RefSeq" id="WP_218588409.1">
    <property type="nucleotide sequence ID" value="NZ_FQVB01000016.1"/>
</dbReference>
<evidence type="ECO:0000313" key="8">
    <source>
        <dbReference type="Proteomes" id="UP000184076"/>
    </source>
</evidence>
<evidence type="ECO:0000256" key="5">
    <source>
        <dbReference type="SAM" id="MobiDB-lite"/>
    </source>
</evidence>
<feature type="domain" description="Methyl-accepting transducer" evidence="6">
    <location>
        <begin position="338"/>
        <end position="567"/>
    </location>
</feature>
<dbReference type="PROSITE" id="PS50111">
    <property type="entry name" value="CHEMOTAXIS_TRANSDUC_2"/>
    <property type="match status" value="1"/>
</dbReference>
<name>A0A1M5B3L5_9BACT</name>
<evidence type="ECO:0000256" key="2">
    <source>
        <dbReference type="ARBA" id="ARBA00029447"/>
    </source>
</evidence>
<feature type="coiled-coil region" evidence="4">
    <location>
        <begin position="125"/>
        <end position="156"/>
    </location>
</feature>
<accession>A0A1M5B3L5</accession>
<dbReference type="GO" id="GO:0016020">
    <property type="term" value="C:membrane"/>
    <property type="evidence" value="ECO:0007669"/>
    <property type="project" value="InterPro"/>
</dbReference>
<dbReference type="Pfam" id="PF00015">
    <property type="entry name" value="MCPsignal"/>
    <property type="match status" value="1"/>
</dbReference>
<dbReference type="STRING" id="1121391.SAMN02745206_01839"/>
<proteinExistence type="inferred from homology"/>
<comment type="similarity">
    <text evidence="2">Belongs to the methyl-accepting chemotaxis (MCP) protein family.</text>
</comment>
<dbReference type="GO" id="GO:0007165">
    <property type="term" value="P:signal transduction"/>
    <property type="evidence" value="ECO:0007669"/>
    <property type="project" value="UniProtKB-KW"/>
</dbReference>
<keyword evidence="8" id="KW-1185">Reference proteome</keyword>
<dbReference type="InterPro" id="IPR004089">
    <property type="entry name" value="MCPsignal_dom"/>
</dbReference>
<feature type="region of interest" description="Disordered" evidence="5">
    <location>
        <begin position="589"/>
        <end position="645"/>
    </location>
</feature>
<sequence length="645" mass="69661">MSKRGTLSIRARIALLLLSGVLFLITNAVVNYGAARSMRHTLQSSLLAQNIALRAADLMALENRFFSTAEAALIDQIASTRSQMSADLVHLSRSVTDSAHRDLVASLEALTREEEQGFDRVHQAMAALEEAHATFLNRLEEARNATRAMIDQITQKETSLIMEAEALGTTEVSLRDIMKDVGFALNERAADLELLFRDQNEKHFQDKKTVWRKQYEDLIKNASFVVSATQDASYAALWESVTSAGKDLDSMEDGLLDLWRKKRDLASALEQRSLDLRGVSQNLAKELRGALDRRNARLSLVTLGALGLEAVLLLVMGSWLIRVTQRALARAVRQGQEAAREVALAAQELTTASQGLADGASQQAASLEETSSALEEMASMTRQNADNAKQVDVLMAETGKVVAQTAHSMEQLAQSMRSISEKSLETQKIIKTIDEIAFQTNLLALNAAVEAARAGEAGAGFAVVADEVRNLAMRAADSARNTANLIEVSVKETQAGAALTEQTRELFASVTRKANQVGALVKEIAAASEEQAEGIGQINRAVSDMDQVVQQTAAHAEQSASAAQELSHQAATVEDFVQALAGLVGKTAKNGHHSQTAPGSPRSQANARVEAGRVRMVPQIPEHRSGSQSELSALEDLKGAPRQEV</sequence>
<feature type="compositionally biased region" description="Polar residues" evidence="5">
    <location>
        <begin position="593"/>
        <end position="606"/>
    </location>
</feature>
<reference evidence="8" key="1">
    <citation type="submission" date="2016-11" db="EMBL/GenBank/DDBJ databases">
        <authorList>
            <person name="Varghese N."/>
            <person name="Submissions S."/>
        </authorList>
    </citation>
    <scope>NUCLEOTIDE SEQUENCE [LARGE SCALE GENOMIC DNA]</scope>
    <source>
        <strain evidence="8">DSM 9756</strain>
    </source>
</reference>
<protein>
    <submittedName>
        <fullName evidence="7">Methyl-accepting chemotaxis protein</fullName>
    </submittedName>
</protein>
<dbReference type="SUPFAM" id="SSF58104">
    <property type="entry name" value="Methyl-accepting chemotaxis protein (MCP) signaling domain"/>
    <property type="match status" value="1"/>
</dbReference>
<evidence type="ECO:0000313" key="7">
    <source>
        <dbReference type="EMBL" id="SHF37045.1"/>
    </source>
</evidence>
<evidence type="ECO:0000256" key="4">
    <source>
        <dbReference type="SAM" id="Coils"/>
    </source>
</evidence>
<dbReference type="PANTHER" id="PTHR43531:SF11">
    <property type="entry name" value="METHYL-ACCEPTING CHEMOTAXIS PROTEIN 3"/>
    <property type="match status" value="1"/>
</dbReference>
<keyword evidence="1" id="KW-0145">Chemotaxis</keyword>
<dbReference type="GO" id="GO:0006935">
    <property type="term" value="P:chemotaxis"/>
    <property type="evidence" value="ECO:0007669"/>
    <property type="project" value="UniProtKB-KW"/>
</dbReference>
<dbReference type="InterPro" id="IPR051310">
    <property type="entry name" value="MCP_chemotaxis"/>
</dbReference>
<dbReference type="PANTHER" id="PTHR43531">
    <property type="entry name" value="PROTEIN ICFG"/>
    <property type="match status" value="1"/>
</dbReference>
<dbReference type="EMBL" id="FQVB01000016">
    <property type="protein sequence ID" value="SHF37045.1"/>
    <property type="molecule type" value="Genomic_DNA"/>
</dbReference>
<keyword evidence="3" id="KW-0807">Transducer</keyword>
<keyword evidence="4" id="KW-0175">Coiled coil</keyword>
<evidence type="ECO:0000256" key="1">
    <source>
        <dbReference type="ARBA" id="ARBA00022500"/>
    </source>
</evidence>
<gene>
    <name evidence="7" type="ORF">SAMN02745206_01839</name>
</gene>
<dbReference type="SMART" id="SM00283">
    <property type="entry name" value="MA"/>
    <property type="match status" value="1"/>
</dbReference>
<dbReference type="Gene3D" id="1.10.287.950">
    <property type="entry name" value="Methyl-accepting chemotaxis protein"/>
    <property type="match status" value="1"/>
</dbReference>
<dbReference type="AlphaFoldDB" id="A0A1M5B3L5"/>
<feature type="compositionally biased region" description="Basic and acidic residues" evidence="5">
    <location>
        <begin position="635"/>
        <end position="645"/>
    </location>
</feature>
<dbReference type="Proteomes" id="UP000184076">
    <property type="component" value="Unassembled WGS sequence"/>
</dbReference>
<evidence type="ECO:0000259" key="6">
    <source>
        <dbReference type="PROSITE" id="PS50111"/>
    </source>
</evidence>